<proteinExistence type="predicted"/>
<dbReference type="Pfam" id="PF12696">
    <property type="entry name" value="TraG-D_C"/>
    <property type="match status" value="1"/>
</dbReference>
<feature type="compositionally biased region" description="Basic and acidic residues" evidence="1">
    <location>
        <begin position="462"/>
        <end position="480"/>
    </location>
</feature>
<dbReference type="SUPFAM" id="SSF52540">
    <property type="entry name" value="P-loop containing nucleoside triphosphate hydrolases"/>
    <property type="match status" value="1"/>
</dbReference>
<name>A0A895YNC3_9ACTN</name>
<dbReference type="CDD" id="cd01127">
    <property type="entry name" value="TrwB_TraG_TraD_VirD4"/>
    <property type="match status" value="1"/>
</dbReference>
<dbReference type="Proteomes" id="UP000662857">
    <property type="component" value="Chromosome"/>
</dbReference>
<evidence type="ECO:0000313" key="4">
    <source>
        <dbReference type="Proteomes" id="UP000662857"/>
    </source>
</evidence>
<dbReference type="AlphaFoldDB" id="A0A895YNC3"/>
<feature type="domain" description="TraD/TraG TraM recognition site" evidence="2">
    <location>
        <begin position="375"/>
        <end position="470"/>
    </location>
</feature>
<evidence type="ECO:0000313" key="3">
    <source>
        <dbReference type="EMBL" id="QSB15428.1"/>
    </source>
</evidence>
<dbReference type="KEGG" id="nhy:JQS43_03450"/>
<dbReference type="InterPro" id="IPR032689">
    <property type="entry name" value="TraG-D_C"/>
</dbReference>
<feature type="region of interest" description="Disordered" evidence="1">
    <location>
        <begin position="456"/>
        <end position="480"/>
    </location>
</feature>
<evidence type="ECO:0000256" key="1">
    <source>
        <dbReference type="SAM" id="MobiDB-lite"/>
    </source>
</evidence>
<evidence type="ECO:0000259" key="2">
    <source>
        <dbReference type="Pfam" id="PF12696"/>
    </source>
</evidence>
<dbReference type="RefSeq" id="WP_239677610.1">
    <property type="nucleotide sequence ID" value="NZ_CP070499.1"/>
</dbReference>
<accession>A0A895YNC3</accession>
<dbReference type="EMBL" id="CP070499">
    <property type="protein sequence ID" value="QSB15428.1"/>
    <property type="molecule type" value="Genomic_DNA"/>
</dbReference>
<dbReference type="Gene3D" id="3.40.50.300">
    <property type="entry name" value="P-loop containing nucleotide triphosphate hydrolases"/>
    <property type="match status" value="2"/>
</dbReference>
<sequence length="525" mass="56609">MTWLRGGSGRRGTGTPWSFLHSEYPAAASTLDQLLAHRALSDVDVARIGRLLTHAQADPARISAAAAEVMTAGAAAGLHRSAQHDLPGERLAQHNLEYGQVRLGRVVPTAAGGFGATRDFGIDRDVLRTSLLVVGPPGSGKTRSFGLPVVEHLVLTALTNQASVLVVDPKGDDFAYAGWFDVTLDPLAPTAGLSLYGGSPAPEVAADRLASALLPPTTSDDVAYFMDASRNALYACLAPFRLAFDRWPTVRELLALLRVEQGTVDKVRAALKGRDSGESRRLLASRAAQRDARLDPAASMIERLGLLDRPRLVQLLDHQQPRFEMAQLNSPVRVRVALPESEYPDASRILARLLVSQFVQLTSAANTNRSIFKGLVIDEAGRFVDDYVARGVQKLRSNNAGLVLIAQTLSDFPGHVRGTVLGSVGCKAVFGGVDPADAAVFSRWFGDHWVDEVTHGQQRSYSHSESRQGEQEGYRLGDSVSTRRVERPRWSVSEIVSGLPAGHCVVALSRSTGERSPPFLVDLRG</sequence>
<protein>
    <submittedName>
        <fullName evidence="3">TraM recognition domain-containing protein</fullName>
    </submittedName>
</protein>
<organism evidence="3 4">
    <name type="scientific">Natronosporangium hydrolyticum</name>
    <dbReference type="NCBI Taxonomy" id="2811111"/>
    <lineage>
        <taxon>Bacteria</taxon>
        <taxon>Bacillati</taxon>
        <taxon>Actinomycetota</taxon>
        <taxon>Actinomycetes</taxon>
        <taxon>Micromonosporales</taxon>
        <taxon>Micromonosporaceae</taxon>
        <taxon>Natronosporangium</taxon>
    </lineage>
</organism>
<dbReference type="InterPro" id="IPR027417">
    <property type="entry name" value="P-loop_NTPase"/>
</dbReference>
<reference evidence="3" key="1">
    <citation type="submission" date="2021-02" db="EMBL/GenBank/DDBJ databases">
        <title>Natrosporangium hydrolyticum gen. nov., sp. nov, a haloalkaliphilic actinobacterium from a soda solonchak soil.</title>
        <authorList>
            <person name="Sorokin D.Y."/>
            <person name="Khijniak T.V."/>
            <person name="Zakharycheva A.P."/>
            <person name="Boueva O.V."/>
            <person name="Ariskina E.V."/>
            <person name="Hahnke R.L."/>
            <person name="Bunk B."/>
            <person name="Sproer C."/>
            <person name="Schumann P."/>
            <person name="Evtushenko L.I."/>
            <person name="Kublanov I.V."/>
        </authorList>
    </citation>
    <scope>NUCLEOTIDE SEQUENCE</scope>
    <source>
        <strain evidence="3">DSM 106523</strain>
    </source>
</reference>
<keyword evidence="4" id="KW-1185">Reference proteome</keyword>
<gene>
    <name evidence="3" type="ORF">JQS43_03450</name>
</gene>